<evidence type="ECO:0000256" key="5">
    <source>
        <dbReference type="ARBA" id="ARBA00022617"/>
    </source>
</evidence>
<evidence type="ECO:0000313" key="17">
    <source>
        <dbReference type="Proteomes" id="UP001152320"/>
    </source>
</evidence>
<dbReference type="PROSITE" id="PS00086">
    <property type="entry name" value="CYTOCHROME_P450"/>
    <property type="match status" value="1"/>
</dbReference>
<keyword evidence="10 13" id="KW-0408">Iron</keyword>
<proteinExistence type="inferred from homology"/>
<evidence type="ECO:0000256" key="1">
    <source>
        <dbReference type="ARBA" id="ARBA00001971"/>
    </source>
</evidence>
<feature type="transmembrane region" description="Helical" evidence="15">
    <location>
        <begin position="6"/>
        <end position="26"/>
    </location>
</feature>
<organism evidence="16 17">
    <name type="scientific">Holothuria leucospilota</name>
    <name type="common">Black long sea cucumber</name>
    <name type="synonym">Mertensiothuria leucospilota</name>
    <dbReference type="NCBI Taxonomy" id="206669"/>
    <lineage>
        <taxon>Eukaryota</taxon>
        <taxon>Metazoa</taxon>
        <taxon>Echinodermata</taxon>
        <taxon>Eleutherozoa</taxon>
        <taxon>Echinozoa</taxon>
        <taxon>Holothuroidea</taxon>
        <taxon>Aspidochirotacea</taxon>
        <taxon>Aspidochirotida</taxon>
        <taxon>Holothuriidae</taxon>
        <taxon>Holothuria</taxon>
    </lineage>
</organism>
<keyword evidence="6 13" id="KW-0479">Metal-binding</keyword>
<dbReference type="InterPro" id="IPR036396">
    <property type="entry name" value="Cyt_P450_sf"/>
</dbReference>
<keyword evidence="11 14" id="KW-0503">Monooxygenase</keyword>
<comment type="subcellular location">
    <subcellularLocation>
        <location evidence="3">Endoplasmic reticulum membrane</location>
        <topology evidence="3">Peripheral membrane protein</topology>
    </subcellularLocation>
    <subcellularLocation>
        <location evidence="2">Microsome membrane</location>
        <topology evidence="2">Peripheral membrane protein</topology>
    </subcellularLocation>
</comment>
<dbReference type="InterPro" id="IPR017972">
    <property type="entry name" value="Cyt_P450_CS"/>
</dbReference>
<reference evidence="16" key="1">
    <citation type="submission" date="2021-10" db="EMBL/GenBank/DDBJ databases">
        <title>Tropical sea cucumber genome reveals ecological adaptation and Cuvierian tubules defense mechanism.</title>
        <authorList>
            <person name="Chen T."/>
        </authorList>
    </citation>
    <scope>NUCLEOTIDE SEQUENCE</scope>
    <source>
        <strain evidence="16">Nanhai2018</strain>
        <tissue evidence="16">Muscle</tissue>
    </source>
</reference>
<dbReference type="Pfam" id="PF00067">
    <property type="entry name" value="p450"/>
    <property type="match status" value="1"/>
</dbReference>
<dbReference type="PRINTS" id="PR00463">
    <property type="entry name" value="EP450I"/>
</dbReference>
<name>A0A9Q1C658_HOLLE</name>
<keyword evidence="7" id="KW-0256">Endoplasmic reticulum</keyword>
<dbReference type="GO" id="GO:0004508">
    <property type="term" value="F:steroid 17-alpha-monooxygenase activity"/>
    <property type="evidence" value="ECO:0007669"/>
    <property type="project" value="TreeGrafter"/>
</dbReference>
<evidence type="ECO:0000256" key="4">
    <source>
        <dbReference type="ARBA" id="ARBA00010617"/>
    </source>
</evidence>
<evidence type="ECO:0000313" key="16">
    <source>
        <dbReference type="EMBL" id="KAJ8038874.1"/>
    </source>
</evidence>
<keyword evidence="5 13" id="KW-0349">Heme</keyword>
<accession>A0A9Q1C658</accession>
<evidence type="ECO:0000256" key="7">
    <source>
        <dbReference type="ARBA" id="ARBA00022824"/>
    </source>
</evidence>
<keyword evidence="9 14" id="KW-0560">Oxidoreductase</keyword>
<dbReference type="AlphaFoldDB" id="A0A9Q1C658"/>
<evidence type="ECO:0000256" key="15">
    <source>
        <dbReference type="SAM" id="Phobius"/>
    </source>
</evidence>
<evidence type="ECO:0000256" key="9">
    <source>
        <dbReference type="ARBA" id="ARBA00023002"/>
    </source>
</evidence>
<evidence type="ECO:0000256" key="11">
    <source>
        <dbReference type="ARBA" id="ARBA00023033"/>
    </source>
</evidence>
<keyword evidence="17" id="KW-1185">Reference proteome</keyword>
<dbReference type="GO" id="GO:0042446">
    <property type="term" value="P:hormone biosynthetic process"/>
    <property type="evidence" value="ECO:0007669"/>
    <property type="project" value="TreeGrafter"/>
</dbReference>
<dbReference type="PANTHER" id="PTHR24289:SF20">
    <property type="entry name" value="STEROID 17-ALPHA-HYDROXYLASE_17,20 LYASE"/>
    <property type="match status" value="1"/>
</dbReference>
<dbReference type="Proteomes" id="UP001152320">
    <property type="component" value="Chromosome 7"/>
</dbReference>
<dbReference type="FunFam" id="1.10.630.10:FF:000238">
    <property type="entry name" value="Cytochrome P450 2A6"/>
    <property type="match status" value="1"/>
</dbReference>
<evidence type="ECO:0000256" key="13">
    <source>
        <dbReference type="PIRSR" id="PIRSR602401-1"/>
    </source>
</evidence>
<sequence>MDGTLVESHVVVATLILSIVGLFWHWSTKKPSKDFPPGPRPLPLVGNLLDFAFKPPHMVFLELRNKYGDIFSVKIGQRWTVILNSLHATREALVKQPVNFAGRPDLYSFKLLSGDGKSIALSDYSIDWANNRKMIHASLRNLVTGDHTKFEALILEFTPQVASALDLTKGKPFDPKQLICHLVYSILGKICFGESFAFDDPMLLEKMAAGQEFLELVGNGLPIDFFPSLAWIPFKRAEKLRNLCELNFLDIHRAIDCHRKTFVPGKPRDFIDQMLDAQLAAKQNGEDTNISDEVIATGIADIHGGGTDTTIVTLYWSLALMVQFPQVQDKIAQLADEVIGRERLPTLADREKLPYIVAAVHEVLRYSTKLPMSVPHSTTQDCKLDGYFIPKGTMVMTNLWAIHRDGEHWEQPYSFRPEHFLDETGTVRKHPEGFVPFSTGRRVCIGESMVKAELFLLFTWLFQHFKFSKVPGTEDQSYIEHGQILVANEVNTYKLIAKRRF</sequence>
<evidence type="ECO:0000256" key="12">
    <source>
        <dbReference type="ARBA" id="ARBA00023136"/>
    </source>
</evidence>
<dbReference type="SUPFAM" id="SSF48264">
    <property type="entry name" value="Cytochrome P450"/>
    <property type="match status" value="1"/>
</dbReference>
<dbReference type="PANTHER" id="PTHR24289">
    <property type="entry name" value="STEROID 17-ALPHA-HYDROXYLASE/17,20 LYASE"/>
    <property type="match status" value="1"/>
</dbReference>
<keyword evidence="15" id="KW-0812">Transmembrane</keyword>
<dbReference type="Gene3D" id="1.10.630.10">
    <property type="entry name" value="Cytochrome P450"/>
    <property type="match status" value="1"/>
</dbReference>
<dbReference type="GO" id="GO:0005789">
    <property type="term" value="C:endoplasmic reticulum membrane"/>
    <property type="evidence" value="ECO:0007669"/>
    <property type="project" value="UniProtKB-SubCell"/>
</dbReference>
<dbReference type="InterPro" id="IPR002401">
    <property type="entry name" value="Cyt_P450_E_grp-I"/>
</dbReference>
<evidence type="ECO:0000256" key="8">
    <source>
        <dbReference type="ARBA" id="ARBA00022848"/>
    </source>
</evidence>
<dbReference type="EMBL" id="JAIZAY010000007">
    <property type="protein sequence ID" value="KAJ8038874.1"/>
    <property type="molecule type" value="Genomic_DNA"/>
</dbReference>
<feature type="binding site" description="axial binding residue" evidence="13">
    <location>
        <position position="444"/>
    </location>
    <ligand>
        <name>heme</name>
        <dbReference type="ChEBI" id="CHEBI:30413"/>
    </ligand>
    <ligandPart>
        <name>Fe</name>
        <dbReference type="ChEBI" id="CHEBI:18248"/>
    </ligandPart>
</feature>
<comment type="caution">
    <text evidence="16">The sequence shown here is derived from an EMBL/GenBank/DDBJ whole genome shotgun (WGS) entry which is preliminary data.</text>
</comment>
<dbReference type="OrthoDB" id="1470350at2759"/>
<dbReference type="GO" id="GO:0005506">
    <property type="term" value="F:iron ion binding"/>
    <property type="evidence" value="ECO:0007669"/>
    <property type="project" value="InterPro"/>
</dbReference>
<comment type="cofactor">
    <cofactor evidence="1 13">
        <name>heme</name>
        <dbReference type="ChEBI" id="CHEBI:30413"/>
    </cofactor>
</comment>
<dbReference type="GO" id="GO:0042448">
    <property type="term" value="P:progesterone metabolic process"/>
    <property type="evidence" value="ECO:0007669"/>
    <property type="project" value="TreeGrafter"/>
</dbReference>
<dbReference type="GO" id="GO:0020037">
    <property type="term" value="F:heme binding"/>
    <property type="evidence" value="ECO:0007669"/>
    <property type="project" value="InterPro"/>
</dbReference>
<evidence type="ECO:0000256" key="14">
    <source>
        <dbReference type="RuleBase" id="RU000461"/>
    </source>
</evidence>
<evidence type="ECO:0000256" key="6">
    <source>
        <dbReference type="ARBA" id="ARBA00022723"/>
    </source>
</evidence>
<dbReference type="InterPro" id="IPR001128">
    <property type="entry name" value="Cyt_P450"/>
</dbReference>
<evidence type="ECO:0000256" key="3">
    <source>
        <dbReference type="ARBA" id="ARBA00004406"/>
    </source>
</evidence>
<comment type="similarity">
    <text evidence="4 14">Belongs to the cytochrome P450 family.</text>
</comment>
<keyword evidence="8" id="KW-0492">Microsome</keyword>
<gene>
    <name evidence="16" type="ORF">HOLleu_16429</name>
</gene>
<dbReference type="PRINTS" id="PR00385">
    <property type="entry name" value="P450"/>
</dbReference>
<evidence type="ECO:0000256" key="2">
    <source>
        <dbReference type="ARBA" id="ARBA00004174"/>
    </source>
</evidence>
<protein>
    <submittedName>
        <fullName evidence="16">Cytochrome P450 1A1</fullName>
    </submittedName>
</protein>
<evidence type="ECO:0000256" key="10">
    <source>
        <dbReference type="ARBA" id="ARBA00023004"/>
    </source>
</evidence>
<keyword evidence="12 15" id="KW-0472">Membrane</keyword>
<keyword evidence="15" id="KW-1133">Transmembrane helix</keyword>